<protein>
    <submittedName>
        <fullName evidence="10">Ectoine/hydroxyectoine ABC transporter, permease protein EhuC</fullName>
    </submittedName>
</protein>
<dbReference type="KEGG" id="jde:Jden_0667"/>
<evidence type="ECO:0000256" key="5">
    <source>
        <dbReference type="ARBA" id="ARBA00022970"/>
    </source>
</evidence>
<dbReference type="InterPro" id="IPR014342">
    <property type="entry name" value="Ectoine_EhuC"/>
</dbReference>
<accession>C7R1B6</accession>
<evidence type="ECO:0000256" key="2">
    <source>
        <dbReference type="ARBA" id="ARBA00022448"/>
    </source>
</evidence>
<evidence type="ECO:0000256" key="6">
    <source>
        <dbReference type="ARBA" id="ARBA00022989"/>
    </source>
</evidence>
<evidence type="ECO:0000256" key="4">
    <source>
        <dbReference type="ARBA" id="ARBA00022692"/>
    </source>
</evidence>
<dbReference type="SUPFAM" id="SSF161098">
    <property type="entry name" value="MetI-like"/>
    <property type="match status" value="1"/>
</dbReference>
<dbReference type="CDD" id="cd06261">
    <property type="entry name" value="TM_PBP2"/>
    <property type="match status" value="1"/>
</dbReference>
<dbReference type="Pfam" id="PF00528">
    <property type="entry name" value="BPD_transp_1"/>
    <property type="match status" value="1"/>
</dbReference>
<gene>
    <name evidence="10" type="ordered locus">Jden_0667</name>
</gene>
<dbReference type="GO" id="GO:0043190">
    <property type="term" value="C:ATP-binding cassette (ABC) transporter complex"/>
    <property type="evidence" value="ECO:0007669"/>
    <property type="project" value="InterPro"/>
</dbReference>
<dbReference type="STRING" id="471856.Jden_0667"/>
<keyword evidence="6 8" id="KW-1133">Transmembrane helix</keyword>
<comment type="subcellular location">
    <subcellularLocation>
        <location evidence="1 8">Cell membrane</location>
        <topology evidence="1 8">Multi-pass membrane protein</topology>
    </subcellularLocation>
</comment>
<dbReference type="InterPro" id="IPR010065">
    <property type="entry name" value="AA_ABC_transptr_permease_3TM"/>
</dbReference>
<evidence type="ECO:0000259" key="9">
    <source>
        <dbReference type="PROSITE" id="PS50928"/>
    </source>
</evidence>
<dbReference type="Proteomes" id="UP000000628">
    <property type="component" value="Chromosome"/>
</dbReference>
<feature type="transmembrane region" description="Helical" evidence="8">
    <location>
        <begin position="195"/>
        <end position="218"/>
    </location>
</feature>
<dbReference type="eggNOG" id="COG0765">
    <property type="taxonomic scope" value="Bacteria"/>
</dbReference>
<evidence type="ECO:0000313" key="11">
    <source>
        <dbReference type="Proteomes" id="UP000000628"/>
    </source>
</evidence>
<keyword evidence="3" id="KW-1003">Cell membrane</keyword>
<keyword evidence="11" id="KW-1185">Reference proteome</keyword>
<sequence>MCRRAGLTHLSDNFTALRDALPQILDGMGITLLLTLGGASLALVVAVALGLLARFDNVLVRGTARVFIEFFRGTSLVVQLFWLFFVLPRFGVELPALAVGIAALGLNYGAYGAEVVRGSINSVPQGQWEATTALSLSRTQRMWRIIFPQAWALMIPSLTNLLIQLLKGTAIVSIIAMADLTFMLGKLRQDTDTFFAYSVGLILYFVLAYILTLGMNAMEVRAKHKLGRGQSLRDVLSFRSLKASAGKGENQ</sequence>
<dbReference type="InterPro" id="IPR000515">
    <property type="entry name" value="MetI-like"/>
</dbReference>
<proteinExistence type="inferred from homology"/>
<dbReference type="AlphaFoldDB" id="C7R1B6"/>
<keyword evidence="5" id="KW-0029">Amino-acid transport</keyword>
<feature type="transmembrane region" description="Helical" evidence="8">
    <location>
        <begin position="150"/>
        <end position="175"/>
    </location>
</feature>
<name>C7R1B6_JONDD</name>
<dbReference type="NCBIfam" id="TIGR01726">
    <property type="entry name" value="HEQRo_perm_3TM"/>
    <property type="match status" value="1"/>
</dbReference>
<dbReference type="PROSITE" id="PS50928">
    <property type="entry name" value="ABC_TM1"/>
    <property type="match status" value="1"/>
</dbReference>
<comment type="similarity">
    <text evidence="8">Belongs to the binding-protein-dependent transport system permease family.</text>
</comment>
<dbReference type="PANTHER" id="PTHR30614:SF0">
    <property type="entry name" value="L-CYSTINE TRANSPORT SYSTEM PERMEASE PROTEIN TCYL"/>
    <property type="match status" value="1"/>
</dbReference>
<evidence type="ECO:0000256" key="3">
    <source>
        <dbReference type="ARBA" id="ARBA00022475"/>
    </source>
</evidence>
<dbReference type="GO" id="GO:0006865">
    <property type="term" value="P:amino acid transport"/>
    <property type="evidence" value="ECO:0007669"/>
    <property type="project" value="UniProtKB-KW"/>
</dbReference>
<dbReference type="Gene3D" id="1.10.3720.10">
    <property type="entry name" value="MetI-like"/>
    <property type="match status" value="1"/>
</dbReference>
<feature type="transmembrane region" description="Helical" evidence="8">
    <location>
        <begin position="66"/>
        <end position="88"/>
    </location>
</feature>
<organism evidence="10 11">
    <name type="scientific">Jonesia denitrificans (strain ATCC 14870 / DSM 20603 / BCRC 15368 / CIP 55.134 / JCM 11481 / NBRC 15587 / NCTC 10816 / Prevot 55134)</name>
    <name type="common">Listeria denitrificans</name>
    <dbReference type="NCBI Taxonomy" id="471856"/>
    <lineage>
        <taxon>Bacteria</taxon>
        <taxon>Bacillati</taxon>
        <taxon>Actinomycetota</taxon>
        <taxon>Actinomycetes</taxon>
        <taxon>Micrococcales</taxon>
        <taxon>Jonesiaceae</taxon>
        <taxon>Jonesia</taxon>
    </lineage>
</organism>
<dbReference type="GO" id="GO:0022857">
    <property type="term" value="F:transmembrane transporter activity"/>
    <property type="evidence" value="ECO:0007669"/>
    <property type="project" value="InterPro"/>
</dbReference>
<feature type="domain" description="ABC transmembrane type-1" evidence="9">
    <location>
        <begin position="28"/>
        <end position="212"/>
    </location>
</feature>
<dbReference type="EMBL" id="CP001706">
    <property type="protein sequence ID" value="ACV08331.1"/>
    <property type="molecule type" value="Genomic_DNA"/>
</dbReference>
<evidence type="ECO:0000256" key="1">
    <source>
        <dbReference type="ARBA" id="ARBA00004651"/>
    </source>
</evidence>
<feature type="transmembrane region" description="Helical" evidence="8">
    <location>
        <begin position="94"/>
        <end position="111"/>
    </location>
</feature>
<dbReference type="PANTHER" id="PTHR30614">
    <property type="entry name" value="MEMBRANE COMPONENT OF AMINO ACID ABC TRANSPORTER"/>
    <property type="match status" value="1"/>
</dbReference>
<dbReference type="HOGENOM" id="CLU_019602_1_4_11"/>
<reference evidence="10 11" key="1">
    <citation type="journal article" date="2009" name="Stand. Genomic Sci.">
        <title>Complete genome sequence of Jonesia denitrificans type strain (Prevot 55134).</title>
        <authorList>
            <person name="Pukall R."/>
            <person name="Gehrich-Schroter G."/>
            <person name="Lapidus A."/>
            <person name="Nolan M."/>
            <person name="Glavina Del Rio T."/>
            <person name="Lucas S."/>
            <person name="Chen F."/>
            <person name="Tice H."/>
            <person name="Pitluck S."/>
            <person name="Cheng J.F."/>
            <person name="Copeland A."/>
            <person name="Saunders E."/>
            <person name="Brettin T."/>
            <person name="Detter J.C."/>
            <person name="Bruce D."/>
            <person name="Goodwin L."/>
            <person name="Pati A."/>
            <person name="Ivanova N."/>
            <person name="Mavromatis K."/>
            <person name="Ovchinnikova G."/>
            <person name="Chen A."/>
            <person name="Palaniappan K."/>
            <person name="Land M."/>
            <person name="Hauser L."/>
            <person name="Chang Y.J."/>
            <person name="Jeffries C.D."/>
            <person name="Chain P."/>
            <person name="Goker M."/>
            <person name="Bristow J."/>
            <person name="Eisen J.A."/>
            <person name="Markowitz V."/>
            <person name="Hugenholtz P."/>
            <person name="Kyrpides N.C."/>
            <person name="Klenk H.P."/>
            <person name="Han C."/>
        </authorList>
    </citation>
    <scope>NUCLEOTIDE SEQUENCE [LARGE SCALE GENOMIC DNA]</scope>
    <source>
        <strain evidence="11">ATCC 14870 / DSM 20603 / BCRC 15368 / CIP 55.134 / JCM 11481 / NBRC 15587 / NCTC 10816 / Prevot 55134</strain>
    </source>
</reference>
<keyword evidence="7 8" id="KW-0472">Membrane</keyword>
<keyword evidence="2 8" id="KW-0813">Transport</keyword>
<evidence type="ECO:0000256" key="7">
    <source>
        <dbReference type="ARBA" id="ARBA00023136"/>
    </source>
</evidence>
<dbReference type="InterPro" id="IPR035906">
    <property type="entry name" value="MetI-like_sf"/>
</dbReference>
<evidence type="ECO:0000313" key="10">
    <source>
        <dbReference type="EMBL" id="ACV08331.1"/>
    </source>
</evidence>
<evidence type="ECO:0000256" key="8">
    <source>
        <dbReference type="RuleBase" id="RU363032"/>
    </source>
</evidence>
<keyword evidence="4 8" id="KW-0812">Transmembrane</keyword>
<feature type="transmembrane region" description="Helical" evidence="8">
    <location>
        <begin position="30"/>
        <end position="54"/>
    </location>
</feature>
<dbReference type="NCBIfam" id="TIGR03004">
    <property type="entry name" value="ectoine_ehuC"/>
    <property type="match status" value="1"/>
</dbReference>
<dbReference type="InterPro" id="IPR043429">
    <property type="entry name" value="ArtM/GltK/GlnP/TcyL/YhdX-like"/>
</dbReference>